<accession>A0A8S5QY04</accession>
<evidence type="ECO:0000259" key="1">
    <source>
        <dbReference type="Pfam" id="PF22296"/>
    </source>
</evidence>
<dbReference type="Pfam" id="PF22296">
    <property type="entry name" value="bAvd"/>
    <property type="match status" value="1"/>
</dbReference>
<dbReference type="Gene3D" id="1.20.1440.60">
    <property type="entry name" value="23S rRNA-intervening sequence"/>
    <property type="match status" value="1"/>
</dbReference>
<dbReference type="InterPro" id="IPR055360">
    <property type="entry name" value="bAvd"/>
</dbReference>
<proteinExistence type="predicted"/>
<organism evidence="2">
    <name type="scientific">Caudovirales sp. ctNZz8</name>
    <dbReference type="NCBI Taxonomy" id="2826772"/>
    <lineage>
        <taxon>Viruses</taxon>
        <taxon>Duplodnaviria</taxon>
        <taxon>Heunggongvirae</taxon>
        <taxon>Uroviricota</taxon>
        <taxon>Caudoviricetes</taxon>
    </lineage>
</organism>
<protein>
    <submittedName>
        <fullName evidence="2">Avd-like protein</fullName>
    </submittedName>
</protein>
<dbReference type="CDD" id="cd16376">
    <property type="entry name" value="Avd_like"/>
    <property type="match status" value="1"/>
</dbReference>
<name>A0A8S5QY04_9CAUD</name>
<dbReference type="SUPFAM" id="SSF158446">
    <property type="entry name" value="IVS-encoded protein-like"/>
    <property type="match status" value="1"/>
</dbReference>
<dbReference type="NCBIfam" id="NF033474">
    <property type="entry name" value="DivGenRetAVD"/>
    <property type="match status" value="1"/>
</dbReference>
<dbReference type="InterPro" id="IPR036583">
    <property type="entry name" value="23S_rRNA_IVS_sf"/>
</dbReference>
<dbReference type="NCBIfam" id="TIGR02436">
    <property type="entry name" value="four helix bundle protein"/>
    <property type="match status" value="1"/>
</dbReference>
<dbReference type="EMBL" id="BK015770">
    <property type="protein sequence ID" value="DAE24151.1"/>
    <property type="molecule type" value="Genomic_DNA"/>
</dbReference>
<feature type="domain" description="bAvd-like" evidence="1">
    <location>
        <begin position="1"/>
        <end position="105"/>
    </location>
</feature>
<reference evidence="2" key="1">
    <citation type="journal article" date="2021" name="Proc. Natl. Acad. Sci. U.S.A.">
        <title>A Catalog of Tens of Thousands of Viruses from Human Metagenomes Reveals Hidden Associations with Chronic Diseases.</title>
        <authorList>
            <person name="Tisza M.J."/>
            <person name="Buck C.B."/>
        </authorList>
    </citation>
    <scope>NUCLEOTIDE SEQUENCE</scope>
    <source>
        <strain evidence="2">CtNZz8</strain>
    </source>
</reference>
<dbReference type="InterPro" id="IPR012657">
    <property type="entry name" value="23S_rRNA-intervening_sequence"/>
</dbReference>
<sequence>MILQKIFDMMEYAYGALAQFPKSEKFALVTDIKHSMDILLSRCIEAQKRYYKKTTLQDMDVEVMKLRAYIRLSFQLGFLPVKKYEIWSEKMVEIGKMLGGWIKSVKESNSR</sequence>
<evidence type="ECO:0000313" key="2">
    <source>
        <dbReference type="EMBL" id="DAE24151.1"/>
    </source>
</evidence>